<dbReference type="AlphaFoldDB" id="A0A1J1J7H7"/>
<keyword evidence="2" id="KW-1185">Reference proteome</keyword>
<sequence>MFVHNNGSKWINVKSFDDQVDRKWLKDQSPDEVHHVEIRLKWAWFVEEYYPNMLHYRHCQHKHKLTHYELNMS</sequence>
<protein>
    <submittedName>
        <fullName evidence="1">CLUMA_CG021465, isoform A</fullName>
    </submittedName>
</protein>
<reference evidence="1 2" key="1">
    <citation type="submission" date="2015-04" db="EMBL/GenBank/DDBJ databases">
        <authorList>
            <person name="Syromyatnikov M.Y."/>
            <person name="Popov V.N."/>
        </authorList>
    </citation>
    <scope>NUCLEOTIDE SEQUENCE [LARGE SCALE GENOMIC DNA]</scope>
</reference>
<dbReference type="EMBL" id="CVRI01000075">
    <property type="protein sequence ID" value="CRL08355.1"/>
    <property type="molecule type" value="Genomic_DNA"/>
</dbReference>
<evidence type="ECO:0000313" key="2">
    <source>
        <dbReference type="Proteomes" id="UP000183832"/>
    </source>
</evidence>
<organism evidence="1 2">
    <name type="scientific">Clunio marinus</name>
    <dbReference type="NCBI Taxonomy" id="568069"/>
    <lineage>
        <taxon>Eukaryota</taxon>
        <taxon>Metazoa</taxon>
        <taxon>Ecdysozoa</taxon>
        <taxon>Arthropoda</taxon>
        <taxon>Hexapoda</taxon>
        <taxon>Insecta</taxon>
        <taxon>Pterygota</taxon>
        <taxon>Neoptera</taxon>
        <taxon>Endopterygota</taxon>
        <taxon>Diptera</taxon>
        <taxon>Nematocera</taxon>
        <taxon>Chironomoidea</taxon>
        <taxon>Chironomidae</taxon>
        <taxon>Clunio</taxon>
    </lineage>
</organism>
<accession>A0A1J1J7H7</accession>
<name>A0A1J1J7H7_9DIPT</name>
<evidence type="ECO:0000313" key="1">
    <source>
        <dbReference type="EMBL" id="CRL08355.1"/>
    </source>
</evidence>
<proteinExistence type="predicted"/>
<dbReference type="Proteomes" id="UP000183832">
    <property type="component" value="Unassembled WGS sequence"/>
</dbReference>
<gene>
    <name evidence="1" type="ORF">CLUMA_CG021465</name>
</gene>